<evidence type="ECO:0000256" key="3">
    <source>
        <dbReference type="ARBA" id="ARBA00023098"/>
    </source>
</evidence>
<dbReference type="SUPFAM" id="SSF52151">
    <property type="entry name" value="FabD/lysophospholipase-like"/>
    <property type="match status" value="1"/>
</dbReference>
<protein>
    <recommendedName>
        <fullName evidence="4">PNPLA domain-containing protein</fullName>
    </recommendedName>
</protein>
<dbReference type="Gene3D" id="3.40.1090.10">
    <property type="entry name" value="Cytosolic phospholipase A2 catalytic domain"/>
    <property type="match status" value="1"/>
</dbReference>
<dbReference type="GO" id="GO:0016020">
    <property type="term" value="C:membrane"/>
    <property type="evidence" value="ECO:0007669"/>
    <property type="project" value="TreeGrafter"/>
</dbReference>
<name>A0A9Q8ZFE4_CURCL</name>
<accession>A0A9Q8ZFE4</accession>
<organism evidence="5 6">
    <name type="scientific">Curvularia clavata</name>
    <dbReference type="NCBI Taxonomy" id="95742"/>
    <lineage>
        <taxon>Eukaryota</taxon>
        <taxon>Fungi</taxon>
        <taxon>Dikarya</taxon>
        <taxon>Ascomycota</taxon>
        <taxon>Pezizomycotina</taxon>
        <taxon>Dothideomycetes</taxon>
        <taxon>Pleosporomycetidae</taxon>
        <taxon>Pleosporales</taxon>
        <taxon>Pleosporineae</taxon>
        <taxon>Pleosporaceae</taxon>
        <taxon>Curvularia</taxon>
    </lineage>
</organism>
<keyword evidence="2" id="KW-0442">Lipid degradation</keyword>
<proteinExistence type="predicted"/>
<dbReference type="PANTHER" id="PTHR24185">
    <property type="entry name" value="CALCIUM-INDEPENDENT PHOSPHOLIPASE A2-GAMMA"/>
    <property type="match status" value="1"/>
</dbReference>
<dbReference type="AlphaFoldDB" id="A0A9Q8ZFE4"/>
<dbReference type="GO" id="GO:0047499">
    <property type="term" value="F:calcium-independent phospholipase A2 activity"/>
    <property type="evidence" value="ECO:0007669"/>
    <property type="project" value="TreeGrafter"/>
</dbReference>
<evidence type="ECO:0000313" key="6">
    <source>
        <dbReference type="Proteomes" id="UP001056012"/>
    </source>
</evidence>
<keyword evidence="1" id="KW-0378">Hydrolase</keyword>
<evidence type="ECO:0000313" key="5">
    <source>
        <dbReference type="EMBL" id="USP81106.1"/>
    </source>
</evidence>
<dbReference type="EMBL" id="CP089279">
    <property type="protein sequence ID" value="USP81106.1"/>
    <property type="molecule type" value="Genomic_DNA"/>
</dbReference>
<dbReference type="InterPro" id="IPR002641">
    <property type="entry name" value="PNPLA_dom"/>
</dbReference>
<dbReference type="GO" id="GO:0046486">
    <property type="term" value="P:glycerolipid metabolic process"/>
    <property type="evidence" value="ECO:0007669"/>
    <property type="project" value="UniProtKB-ARBA"/>
</dbReference>
<keyword evidence="6" id="KW-1185">Reference proteome</keyword>
<gene>
    <name evidence="5" type="ORF">yc1106_08380</name>
</gene>
<evidence type="ECO:0000256" key="2">
    <source>
        <dbReference type="ARBA" id="ARBA00022963"/>
    </source>
</evidence>
<dbReference type="VEuPathDB" id="FungiDB:yc1106_08380"/>
<dbReference type="InterPro" id="IPR016035">
    <property type="entry name" value="Acyl_Trfase/lysoPLipase"/>
</dbReference>
<dbReference type="GO" id="GO:0019369">
    <property type="term" value="P:arachidonate metabolic process"/>
    <property type="evidence" value="ECO:0007669"/>
    <property type="project" value="TreeGrafter"/>
</dbReference>
<sequence length="467" mass="53509">MLPFKVRNGNVKPRYKTEKLEQAIKEVIKDAGKTSDDRFRGAKESACKTVVIALTAESATPIRFTDYKKDGEQSDFYNEVRIWEVARATSAATSFFAPMHITHGGEPRCFLDAGLGYNNPVGELYVEAKVQFHKPGTHIDKQIRVLISIGTGRPALEDFGKKATDVAKSIVRIASDTQRTADTFYESNLELAKRDGYFRFNPTDIAAVLLDEASKKDVIASRTETYGNDPDVKRMIERCVIASGNEQTRQVRSSNADFHALVEQSSSSVPHMKSTPTKEFYSLYKGPMYINSDAQSYWQYLTLDSYYKYERIFHDCKPKDGKVTFESFCKQFGTERAPSKIHVAEAWSRLLRDKRDLNESIHRKPFVMAVLYMLHIETKLELSAKKVDNDEREKLKRFAKWVPCQCRQLCNREWNFVNEIGLSRGGDENIKCDFPGLIENRNHWTVAFKADQVKRLKATREKWLAKV</sequence>
<dbReference type="OrthoDB" id="1658288at2759"/>
<feature type="domain" description="PNPLA" evidence="4">
    <location>
        <begin position="11"/>
        <end position="124"/>
    </location>
</feature>
<evidence type="ECO:0000256" key="1">
    <source>
        <dbReference type="ARBA" id="ARBA00022801"/>
    </source>
</evidence>
<dbReference type="PANTHER" id="PTHR24185:SF1">
    <property type="entry name" value="CALCIUM-INDEPENDENT PHOSPHOLIPASE A2-GAMMA"/>
    <property type="match status" value="1"/>
</dbReference>
<dbReference type="Proteomes" id="UP001056012">
    <property type="component" value="Chromosome 6"/>
</dbReference>
<reference evidence="5" key="1">
    <citation type="submission" date="2021-12" db="EMBL/GenBank/DDBJ databases">
        <title>Curvularia clavata genome.</title>
        <authorList>
            <person name="Cao Y."/>
        </authorList>
    </citation>
    <scope>NUCLEOTIDE SEQUENCE</scope>
    <source>
        <strain evidence="5">Yc1106</strain>
    </source>
</reference>
<evidence type="ECO:0000259" key="4">
    <source>
        <dbReference type="Pfam" id="PF01734"/>
    </source>
</evidence>
<keyword evidence="3" id="KW-0443">Lipid metabolism</keyword>
<dbReference type="Pfam" id="PF01734">
    <property type="entry name" value="Patatin"/>
    <property type="match status" value="1"/>
</dbReference>
<dbReference type="GO" id="GO:0016042">
    <property type="term" value="P:lipid catabolic process"/>
    <property type="evidence" value="ECO:0007669"/>
    <property type="project" value="UniProtKB-KW"/>
</dbReference>